<feature type="region of interest" description="Disordered" evidence="5">
    <location>
        <begin position="443"/>
        <end position="464"/>
    </location>
</feature>
<reference evidence="9" key="2">
    <citation type="submission" date="2025-08" db="UniProtKB">
        <authorList>
            <consortium name="RefSeq"/>
        </authorList>
    </citation>
    <scope>IDENTIFICATION</scope>
    <source>
        <tissue evidence="9">Leaf</tissue>
    </source>
</reference>
<feature type="region of interest" description="Disordered" evidence="5">
    <location>
        <begin position="655"/>
        <end position="703"/>
    </location>
</feature>
<evidence type="ECO:0000256" key="1">
    <source>
        <dbReference type="ARBA" id="ARBA00004123"/>
    </source>
</evidence>
<dbReference type="PANTHER" id="PTHR13859">
    <property type="entry name" value="ATROPHIN-RELATED"/>
    <property type="match status" value="1"/>
</dbReference>
<reference evidence="8" key="1">
    <citation type="submission" date="2025-05" db="UniProtKB">
        <authorList>
            <consortium name="RefSeq"/>
        </authorList>
    </citation>
    <scope>NUCLEOTIDE SEQUENCE [LARGE SCALE GENOMIC DNA]</scope>
</reference>
<dbReference type="InterPro" id="IPR057712">
    <property type="entry name" value="DUF7952"/>
</dbReference>
<feature type="domain" description="DUF7650" evidence="6">
    <location>
        <begin position="343"/>
        <end position="430"/>
    </location>
</feature>
<dbReference type="RefSeq" id="XP_048134636.1">
    <property type="nucleotide sequence ID" value="XM_048278679.1"/>
</dbReference>
<evidence type="ECO:0000256" key="4">
    <source>
        <dbReference type="ARBA" id="ARBA00023242"/>
    </source>
</evidence>
<evidence type="ECO:0000256" key="5">
    <source>
        <dbReference type="SAM" id="MobiDB-lite"/>
    </source>
</evidence>
<feature type="domain" description="DUF7952" evidence="7">
    <location>
        <begin position="176"/>
        <end position="305"/>
    </location>
</feature>
<protein>
    <submittedName>
        <fullName evidence="9">Uncharacterized protein LOC115751799 isoform X1</fullName>
    </submittedName>
</protein>
<evidence type="ECO:0000256" key="2">
    <source>
        <dbReference type="ARBA" id="ARBA00023015"/>
    </source>
</evidence>
<dbReference type="Pfam" id="PF24662">
    <property type="entry name" value="DUF7650"/>
    <property type="match status" value="1"/>
</dbReference>
<keyword evidence="4" id="KW-0539">Nucleus</keyword>
<keyword evidence="2" id="KW-0805">Transcription regulation</keyword>
<evidence type="ECO:0000313" key="8">
    <source>
        <dbReference type="Proteomes" id="UP000827889"/>
    </source>
</evidence>
<evidence type="ECO:0000259" key="7">
    <source>
        <dbReference type="Pfam" id="PF25826"/>
    </source>
</evidence>
<feature type="region of interest" description="Disordered" evidence="5">
    <location>
        <begin position="768"/>
        <end position="877"/>
    </location>
</feature>
<proteinExistence type="predicted"/>
<keyword evidence="8" id="KW-1185">Reference proteome</keyword>
<keyword evidence="3" id="KW-0804">Transcription</keyword>
<feature type="compositionally biased region" description="Polar residues" evidence="5">
    <location>
        <begin position="655"/>
        <end position="665"/>
    </location>
</feature>
<dbReference type="Pfam" id="PF25826">
    <property type="entry name" value="DUF7952"/>
    <property type="match status" value="1"/>
</dbReference>
<evidence type="ECO:0000256" key="3">
    <source>
        <dbReference type="ARBA" id="ARBA00023163"/>
    </source>
</evidence>
<feature type="compositionally biased region" description="Basic and acidic residues" evidence="5">
    <location>
        <begin position="862"/>
        <end position="877"/>
    </location>
</feature>
<dbReference type="PANTHER" id="PTHR13859:SF34">
    <property type="entry name" value="SANT DOMAIN-CONTAINING PROTEIN"/>
    <property type="match status" value="1"/>
</dbReference>
<organism evidence="8 9">
    <name type="scientific">Rhodamnia argentea</name>
    <dbReference type="NCBI Taxonomy" id="178133"/>
    <lineage>
        <taxon>Eukaryota</taxon>
        <taxon>Viridiplantae</taxon>
        <taxon>Streptophyta</taxon>
        <taxon>Embryophyta</taxon>
        <taxon>Tracheophyta</taxon>
        <taxon>Spermatophyta</taxon>
        <taxon>Magnoliopsida</taxon>
        <taxon>eudicotyledons</taxon>
        <taxon>Gunneridae</taxon>
        <taxon>Pentapetalae</taxon>
        <taxon>rosids</taxon>
        <taxon>malvids</taxon>
        <taxon>Myrtales</taxon>
        <taxon>Myrtaceae</taxon>
        <taxon>Myrtoideae</taxon>
        <taxon>Myrteae</taxon>
        <taxon>Australasian group</taxon>
        <taxon>Rhodamnia</taxon>
    </lineage>
</organism>
<evidence type="ECO:0000259" key="6">
    <source>
        <dbReference type="Pfam" id="PF24662"/>
    </source>
</evidence>
<name>A0ABM3HDG8_9MYRT</name>
<dbReference type="Proteomes" id="UP000827889">
    <property type="component" value="Chromosome 1"/>
</dbReference>
<sequence length="877" mass="96701">MDLSLMDSVEMSCNGECSDEAAAELLLPSNMYDVFGEPEIIPRVGDEYQVEIPRTMSKSDYLLVQKDPTEEEALAGGPLGFLMGLPIAIMWINEGVANFKHDNGAHTKRVSVKSEGLGGTNIGVENYDLTVKIEPMDVNLDGELGKSMSQEDVKIYMKYGTKSCFPVPGSLKNCLSKKEEASFVLGLYIFGKNLVQVRKFVERKDMGDVMAHYYGKFYGSTMYRRWSECRKTKSRRCILGQKIFVGLRQQEFLSRLLPQVSVENQSRLLEVSRAFGEGRMSLEEYVFTLKAAVGLDKLVEAIGIGQGKRDLTGLVAEPLKSNQSIPACPEIPIGKACSRLTTAQIVDYLTGGFRLSKARSNDLFWEAVWPRLLARGWHSEQPENGCVTGSRHALVFLVPGVKKFSKRRLVKGNHYFDSVSDVLSKVASEPGLLDLEVTEGYGAKGEDGWANEPKSEDEDSADEERHCYLKPRTPSRSNDGMKFTVVDTSMANGDARKLRELRSLPPEISVPTMRGYHEDDDGNICGEPINQSTSTDSLSFNMDETDICKPVKSTASEKVSSKRNFENIASSWGSADTLHDAVVISAKIRGGQKNISKGSRLGKAPKCDQKLKVTPKNKTRPAGAEKKLRKSSFCNLSETSCNIANFSANSRFKQEEASSCSSDPNGTEKMHLAPDPSPEVSPFTSLPLSHPNGAEKMHLPPDPSPEVFPFTNLPPKGNRVVLNSCDYANSRLGFGVAHENFQPGQELIDLNLPVQPDAELSDNGIMASSQNDVNASTTTSSCVANPQQQPHNVNSRRQSTRNRPLTTKALEALAFGLMDTKKKRRTRDEFSADITPRPSRRMAGRAQVDENKMTPPVSLSPEELRKDDLAGNTNDHL</sequence>
<gene>
    <name evidence="9" type="primary">LOC115751799</name>
</gene>
<feature type="compositionally biased region" description="Polar residues" evidence="5">
    <location>
        <begin position="768"/>
        <end position="805"/>
    </location>
</feature>
<dbReference type="InterPro" id="IPR056067">
    <property type="entry name" value="DUF7650"/>
</dbReference>
<comment type="subcellular location">
    <subcellularLocation>
        <location evidence="1">Nucleus</location>
    </subcellularLocation>
</comment>
<dbReference type="GeneID" id="115751799"/>
<evidence type="ECO:0000313" key="9">
    <source>
        <dbReference type="RefSeq" id="XP_048134636.1"/>
    </source>
</evidence>
<accession>A0ABM3HDG8</accession>